<dbReference type="PROSITE" id="PS50893">
    <property type="entry name" value="ABC_TRANSPORTER_2"/>
    <property type="match status" value="2"/>
</dbReference>
<feature type="region of interest" description="Disordered" evidence="5">
    <location>
        <begin position="1"/>
        <end position="46"/>
    </location>
</feature>
<feature type="domain" description="ABC transporter" evidence="6">
    <location>
        <begin position="48"/>
        <end position="280"/>
    </location>
</feature>
<keyword evidence="1" id="KW-0813">Transport</keyword>
<keyword evidence="4 7" id="KW-0067">ATP-binding</keyword>
<dbReference type="SMART" id="SM00382">
    <property type="entry name" value="AAA"/>
    <property type="match status" value="1"/>
</dbReference>
<feature type="region of interest" description="Disordered" evidence="5">
    <location>
        <begin position="538"/>
        <end position="585"/>
    </location>
</feature>
<reference evidence="8" key="1">
    <citation type="journal article" date="2019" name="Int. J. Syst. Evol. Microbiol.">
        <title>The Global Catalogue of Microorganisms (GCM) 10K type strain sequencing project: providing services to taxonomists for standard genome sequencing and annotation.</title>
        <authorList>
            <consortium name="The Broad Institute Genomics Platform"/>
            <consortium name="The Broad Institute Genome Sequencing Center for Infectious Disease"/>
            <person name="Wu L."/>
            <person name="Ma J."/>
        </authorList>
    </citation>
    <scope>NUCLEOTIDE SEQUENCE [LARGE SCALE GENOMIC DNA]</scope>
    <source>
        <strain evidence="8">JCM 15478</strain>
    </source>
</reference>
<evidence type="ECO:0000256" key="1">
    <source>
        <dbReference type="ARBA" id="ARBA00022448"/>
    </source>
</evidence>
<evidence type="ECO:0000256" key="3">
    <source>
        <dbReference type="ARBA" id="ARBA00022741"/>
    </source>
</evidence>
<evidence type="ECO:0000313" key="7">
    <source>
        <dbReference type="EMBL" id="GAA2074626.1"/>
    </source>
</evidence>
<keyword evidence="2" id="KW-0677">Repeat</keyword>
<dbReference type="InterPro" id="IPR003593">
    <property type="entry name" value="AAA+_ATPase"/>
</dbReference>
<dbReference type="InterPro" id="IPR027417">
    <property type="entry name" value="P-loop_NTPase"/>
</dbReference>
<dbReference type="CDD" id="cd03215">
    <property type="entry name" value="ABC_Carb_Monos_II"/>
    <property type="match status" value="1"/>
</dbReference>
<evidence type="ECO:0000313" key="8">
    <source>
        <dbReference type="Proteomes" id="UP001500016"/>
    </source>
</evidence>
<evidence type="ECO:0000256" key="2">
    <source>
        <dbReference type="ARBA" id="ARBA00022737"/>
    </source>
</evidence>
<dbReference type="GO" id="GO:0005524">
    <property type="term" value="F:ATP binding"/>
    <property type="evidence" value="ECO:0007669"/>
    <property type="project" value="UniProtKB-KW"/>
</dbReference>
<organism evidence="7 8">
    <name type="scientific">Streptomyces albiaxialis</name>
    <dbReference type="NCBI Taxonomy" id="329523"/>
    <lineage>
        <taxon>Bacteria</taxon>
        <taxon>Bacillati</taxon>
        <taxon>Actinomycetota</taxon>
        <taxon>Actinomycetes</taxon>
        <taxon>Kitasatosporales</taxon>
        <taxon>Streptomycetaceae</taxon>
        <taxon>Streptomyces</taxon>
    </lineage>
</organism>
<accession>A0ABP5HF58</accession>
<dbReference type="PROSITE" id="PS00211">
    <property type="entry name" value="ABC_TRANSPORTER_1"/>
    <property type="match status" value="1"/>
</dbReference>
<name>A0ABP5HF58_9ACTN</name>
<dbReference type="CDD" id="cd03216">
    <property type="entry name" value="ABC_Carb_Monos_I"/>
    <property type="match status" value="1"/>
</dbReference>
<evidence type="ECO:0000256" key="4">
    <source>
        <dbReference type="ARBA" id="ARBA00022840"/>
    </source>
</evidence>
<dbReference type="InterPro" id="IPR003439">
    <property type="entry name" value="ABC_transporter-like_ATP-bd"/>
</dbReference>
<dbReference type="Proteomes" id="UP001500016">
    <property type="component" value="Unassembled WGS sequence"/>
</dbReference>
<feature type="compositionally biased region" description="Low complexity" evidence="5">
    <location>
        <begin position="34"/>
        <end position="45"/>
    </location>
</feature>
<sequence length="585" mass="62468">MRAAAPEVGGPRVLCRHSAPPGEEYVITPSTKKSSGTPPGESGSGLAVELRGITKRFPGVVANSDIDIAVGRGTVHALVGENGAGKSTLMKILYGMQKPDEGTIAINGEQVSFGSPADAIARGIGMVHQHFMLADNLTVLENTVLGAEGLHGIGGRARKRIMELSDAYQLGIRPDLLVEDLGVADRQRVEILKALYRGARTLILDEPTAVLVPQEVDALFDNLRELKSEGLTVIFISHKLGEVLSVADAITVIRRGTTVASVRPEDTTPKQLAELMVGSELPSAETRESTVTDTPMLRVEDLHLSATDPDGVVRAVLDGISFTIHKGEVLGVAGVEGNGQAELVEAIMGMRDPDGGVLSLDGRDISHAPTRKRREDGIGYIPEDRHRHGLLLEAPLWENRILGHATEPPNTKGPLFGVLGLELLDLKDARLDATRIVSEYDVRTPGIEVTAASLSGGNQQKFIVGREMSHHPKLLIAAHPTRGVDVGAQAQIWDQIREARREGLAVLLISADLDELIGLSDTLRVMYRGRLVADADPATVTPEELGSAMTGTASGHLEHPEDAEAPEGEALEDATSEDEAPEDER</sequence>
<dbReference type="Gene3D" id="3.40.50.300">
    <property type="entry name" value="P-loop containing nucleotide triphosphate hydrolases"/>
    <property type="match status" value="2"/>
</dbReference>
<dbReference type="InterPro" id="IPR017871">
    <property type="entry name" value="ABC_transporter-like_CS"/>
</dbReference>
<comment type="caution">
    <text evidence="7">The sequence shown here is derived from an EMBL/GenBank/DDBJ whole genome shotgun (WGS) entry which is preliminary data.</text>
</comment>
<proteinExistence type="predicted"/>
<evidence type="ECO:0000259" key="6">
    <source>
        <dbReference type="PROSITE" id="PS50893"/>
    </source>
</evidence>
<dbReference type="PANTHER" id="PTHR43790">
    <property type="entry name" value="CARBOHYDRATE TRANSPORT ATP-BINDING PROTEIN MG119-RELATED"/>
    <property type="match status" value="1"/>
</dbReference>
<dbReference type="SUPFAM" id="SSF52540">
    <property type="entry name" value="P-loop containing nucleoside triphosphate hydrolases"/>
    <property type="match status" value="2"/>
</dbReference>
<dbReference type="EMBL" id="BAAAPE010000007">
    <property type="protein sequence ID" value="GAA2074626.1"/>
    <property type="molecule type" value="Genomic_DNA"/>
</dbReference>
<keyword evidence="3" id="KW-0547">Nucleotide-binding</keyword>
<evidence type="ECO:0000256" key="5">
    <source>
        <dbReference type="SAM" id="MobiDB-lite"/>
    </source>
</evidence>
<feature type="domain" description="ABC transporter" evidence="6">
    <location>
        <begin position="297"/>
        <end position="553"/>
    </location>
</feature>
<gene>
    <name evidence="7" type="ORF">GCM10009801_28700</name>
</gene>
<keyword evidence="8" id="KW-1185">Reference proteome</keyword>
<dbReference type="InterPro" id="IPR050107">
    <property type="entry name" value="ABC_carbohydrate_import_ATPase"/>
</dbReference>
<feature type="compositionally biased region" description="Acidic residues" evidence="5">
    <location>
        <begin position="563"/>
        <end position="585"/>
    </location>
</feature>
<protein>
    <submittedName>
        <fullName evidence="7">ABC transporter ATP-binding protein</fullName>
    </submittedName>
</protein>
<dbReference type="PANTHER" id="PTHR43790:SF9">
    <property type="entry name" value="GALACTOFURANOSE TRANSPORTER ATP-BINDING PROTEIN YTFR"/>
    <property type="match status" value="1"/>
</dbReference>
<dbReference type="Pfam" id="PF00005">
    <property type="entry name" value="ABC_tran"/>
    <property type="match status" value="2"/>
</dbReference>